<protein>
    <submittedName>
        <fullName evidence="2">Uncharacterized protein</fullName>
    </submittedName>
</protein>
<accession>A0A0P6BYU1</accession>
<reference evidence="1" key="1">
    <citation type="submission" date="2015-10" db="EMBL/GenBank/DDBJ databases">
        <title>EvidentialGene: Evidence-directed Construction of Complete mRNA Transcriptomes without Genomes.</title>
        <authorList>
            <person name="Gilbert D.G."/>
        </authorList>
    </citation>
    <scope>NUCLEOTIDE SEQUENCE</scope>
</reference>
<name>A0A0P6BYU1_9CRUS</name>
<dbReference type="AlphaFoldDB" id="A0A0P6BYU1"/>
<evidence type="ECO:0000313" key="1">
    <source>
        <dbReference type="EMBL" id="JAN15625.1"/>
    </source>
</evidence>
<organism evidence="2 3">
    <name type="scientific">Daphnia magna</name>
    <dbReference type="NCBI Taxonomy" id="35525"/>
    <lineage>
        <taxon>Eukaryota</taxon>
        <taxon>Metazoa</taxon>
        <taxon>Ecdysozoa</taxon>
        <taxon>Arthropoda</taxon>
        <taxon>Crustacea</taxon>
        <taxon>Branchiopoda</taxon>
        <taxon>Diplostraca</taxon>
        <taxon>Cladocera</taxon>
        <taxon>Anomopoda</taxon>
        <taxon>Daphniidae</taxon>
        <taxon>Daphnia</taxon>
    </lineage>
</organism>
<dbReference type="Proteomes" id="UP000076858">
    <property type="component" value="Unassembled WGS sequence"/>
</dbReference>
<dbReference type="EMBL" id="GDIQ01079112">
    <property type="protein sequence ID" value="JAN15625.1"/>
    <property type="molecule type" value="Transcribed_RNA"/>
</dbReference>
<proteinExistence type="predicted"/>
<dbReference type="EMBL" id="LRGB01003858">
    <property type="protein sequence ID" value="KZS02649.1"/>
    <property type="molecule type" value="Genomic_DNA"/>
</dbReference>
<evidence type="ECO:0000313" key="3">
    <source>
        <dbReference type="Proteomes" id="UP000076858"/>
    </source>
</evidence>
<dbReference type="PROSITE" id="PS51257">
    <property type="entry name" value="PROKAR_LIPOPROTEIN"/>
    <property type="match status" value="1"/>
</dbReference>
<evidence type="ECO:0000313" key="2">
    <source>
        <dbReference type="EMBL" id="KZS02649.1"/>
    </source>
</evidence>
<keyword evidence="3" id="KW-1185">Reference proteome</keyword>
<sequence length="62" mass="7180">MCSYRWVVVALPCKSTLFHPIVNLILFGTFGCRPKTSGRPLEALCHFPKLNIQKMWYMFANC</sequence>
<reference evidence="2 3" key="2">
    <citation type="submission" date="2016-03" db="EMBL/GenBank/DDBJ databases">
        <title>EvidentialGene: Evidence-directed Construction of Genes on Genomes.</title>
        <authorList>
            <person name="Gilbert D.G."/>
            <person name="Choi J.-H."/>
            <person name="Mockaitis K."/>
            <person name="Colbourne J."/>
            <person name="Pfrender M."/>
        </authorList>
    </citation>
    <scope>NUCLEOTIDE SEQUENCE [LARGE SCALE GENOMIC DNA]</scope>
    <source>
        <strain evidence="2 3">Xinb3</strain>
        <tissue evidence="2">Complete organism</tissue>
    </source>
</reference>
<gene>
    <name evidence="2" type="ORF">APZ42_000234</name>
</gene>